<dbReference type="HOGENOM" id="CLU_2256786_0_0_1"/>
<dbReference type="Proteomes" id="UP000015102">
    <property type="component" value="Unassembled WGS sequence"/>
</dbReference>
<sequence>MRKKTMKNDLFYLHYPYRPEIDLPDNKFSDPKTDPHSVKLLTLVRTLNNTREENLVCLTILLSARDKAIVVSTNETLLTPSKSMGDWEPEGGDDNNARIWCPDL</sequence>
<evidence type="ECO:0000313" key="3">
    <source>
        <dbReference type="Proteomes" id="UP000015102"/>
    </source>
</evidence>
<dbReference type="AlphaFoldDB" id="T1GN59"/>
<reference evidence="3" key="1">
    <citation type="submission" date="2013-02" db="EMBL/GenBank/DDBJ databases">
        <authorList>
            <person name="Hughes D."/>
        </authorList>
    </citation>
    <scope>NUCLEOTIDE SEQUENCE</scope>
    <source>
        <strain>Durham</strain>
        <strain evidence="3">NC isolate 2 -- Noor lab</strain>
    </source>
</reference>
<organism evidence="2 3">
    <name type="scientific">Megaselia scalaris</name>
    <name type="common">Humpbacked fly</name>
    <name type="synonym">Phora scalaris</name>
    <dbReference type="NCBI Taxonomy" id="36166"/>
    <lineage>
        <taxon>Eukaryota</taxon>
        <taxon>Metazoa</taxon>
        <taxon>Ecdysozoa</taxon>
        <taxon>Arthropoda</taxon>
        <taxon>Hexapoda</taxon>
        <taxon>Insecta</taxon>
        <taxon>Pterygota</taxon>
        <taxon>Neoptera</taxon>
        <taxon>Endopterygota</taxon>
        <taxon>Diptera</taxon>
        <taxon>Brachycera</taxon>
        <taxon>Muscomorpha</taxon>
        <taxon>Platypezoidea</taxon>
        <taxon>Phoridae</taxon>
        <taxon>Megaseliini</taxon>
        <taxon>Megaselia</taxon>
    </lineage>
</organism>
<dbReference type="EMBL" id="CAQQ02198609">
    <property type="status" value="NOT_ANNOTATED_CDS"/>
    <property type="molecule type" value="Genomic_DNA"/>
</dbReference>
<keyword evidence="3" id="KW-1185">Reference proteome</keyword>
<proteinExistence type="predicted"/>
<dbReference type="EnsemblMetazoa" id="MESCA005001-RA">
    <property type="protein sequence ID" value="MESCA005001-PA"/>
    <property type="gene ID" value="MESCA005001"/>
</dbReference>
<name>T1GN59_MEGSC</name>
<dbReference type="InterPro" id="IPR051944">
    <property type="entry name" value="BEACH_domain_protein"/>
</dbReference>
<reference evidence="2" key="2">
    <citation type="submission" date="2015-06" db="UniProtKB">
        <authorList>
            <consortium name="EnsemblMetazoa"/>
        </authorList>
    </citation>
    <scope>IDENTIFICATION</scope>
</reference>
<dbReference type="PANTHER" id="PTHR46108:SF4">
    <property type="entry name" value="BLUE CHEESE"/>
    <property type="match status" value="1"/>
</dbReference>
<evidence type="ECO:0000256" key="1">
    <source>
        <dbReference type="ARBA" id="ARBA00022574"/>
    </source>
</evidence>
<dbReference type="EMBL" id="CAQQ02198608">
    <property type="status" value="NOT_ANNOTATED_CDS"/>
    <property type="molecule type" value="Genomic_DNA"/>
</dbReference>
<protein>
    <submittedName>
        <fullName evidence="2">Uncharacterized protein</fullName>
    </submittedName>
</protein>
<accession>T1GN59</accession>
<evidence type="ECO:0000313" key="2">
    <source>
        <dbReference type="EnsemblMetazoa" id="MESCA005001-PA"/>
    </source>
</evidence>
<keyword evidence="1" id="KW-0853">WD repeat</keyword>
<dbReference type="PANTHER" id="PTHR46108">
    <property type="entry name" value="BLUE CHEESE"/>
    <property type="match status" value="1"/>
</dbReference>